<keyword evidence="1" id="KW-0812">Transmembrane</keyword>
<accession>A0A0J9VBD6</accession>
<dbReference type="EMBL" id="KQ234887">
    <property type="protein sequence ID" value="KMZ83448.1"/>
    <property type="molecule type" value="Genomic_DNA"/>
</dbReference>
<evidence type="ECO:0000313" key="3">
    <source>
        <dbReference type="Proteomes" id="UP000053327"/>
    </source>
</evidence>
<sequence>MKDNLYNFKSVFKEIYSIFHTKFENPNEKCTEIFTRLQGQYKEIDDSFKSYCNKAIAYLEYLEEAYEGEINTAKGSIYLYCWLCDVEFYKSNYNKNRLDIYKKLLEKYDLIESSSNIPNIFGNYLKDNIDDNLKNLYDLYYKFDKFRNNKNCTGNNCNCAKECYNSYNTYIKGCNNPDNAHFCNGLEEFRAQYNNYTSNGFKCNVEYKYLPSTKNFDIYVILIPTIATLIISSILFVLYKVIILYKNVHITYFHEMLIIYKFHIILNSINNFFFKC</sequence>
<protein>
    <submittedName>
        <fullName evidence="2">Uncharacterized protein</fullName>
    </submittedName>
</protein>
<evidence type="ECO:0000313" key="2">
    <source>
        <dbReference type="EMBL" id="KMZ83448.1"/>
    </source>
</evidence>
<reference evidence="2 3" key="1">
    <citation type="submission" date="2011-08" db="EMBL/GenBank/DDBJ databases">
        <title>The Genome Sequence of Plasmodium vivax Brazil I.</title>
        <authorList>
            <consortium name="The Broad Institute Genome Sequencing Platform"/>
            <consortium name="The Broad Institute Genome Sequencing Center for Infectious Disease"/>
            <person name="Neafsey D."/>
            <person name="Carlton J."/>
            <person name="Barnwell J."/>
            <person name="Collins W."/>
            <person name="Escalante A."/>
            <person name="Mullikin J."/>
            <person name="Saul A."/>
            <person name="Guigo R."/>
            <person name="Camara F."/>
            <person name="Young S.K."/>
            <person name="Zeng Q."/>
            <person name="Gargeya S."/>
            <person name="Fitzgerald M."/>
            <person name="Haas B."/>
            <person name="Abouelleil A."/>
            <person name="Alvarado L."/>
            <person name="Arachchi H.M."/>
            <person name="Berlin A."/>
            <person name="Brown A."/>
            <person name="Chapman S.B."/>
            <person name="Chen Z."/>
            <person name="Dunbar C."/>
            <person name="Freedman E."/>
            <person name="Gearin G."/>
            <person name="Gellesch M."/>
            <person name="Goldberg J."/>
            <person name="Griggs A."/>
            <person name="Gujja S."/>
            <person name="Heiman D."/>
            <person name="Howarth C."/>
            <person name="Larson L."/>
            <person name="Lui A."/>
            <person name="MacDonald P.J.P."/>
            <person name="Montmayeur A."/>
            <person name="Murphy C."/>
            <person name="Neiman D."/>
            <person name="Pearson M."/>
            <person name="Priest M."/>
            <person name="Roberts A."/>
            <person name="Saif S."/>
            <person name="Shea T."/>
            <person name="Shenoy N."/>
            <person name="Sisk P."/>
            <person name="Stolte C."/>
            <person name="Sykes S."/>
            <person name="Wortman J."/>
            <person name="Nusbaum C."/>
            <person name="Birren B."/>
        </authorList>
    </citation>
    <scope>NUCLEOTIDE SEQUENCE [LARGE SCALE GENOMIC DNA]</scope>
    <source>
        <strain evidence="2 3">Brazil I</strain>
    </source>
</reference>
<feature type="transmembrane region" description="Helical" evidence="1">
    <location>
        <begin position="257"/>
        <end position="274"/>
    </location>
</feature>
<dbReference type="AlphaFoldDB" id="A0A0J9VBD6"/>
<keyword evidence="1" id="KW-1133">Transmembrane helix</keyword>
<dbReference type="Proteomes" id="UP000053327">
    <property type="component" value="Unassembled WGS sequence"/>
</dbReference>
<dbReference type="OrthoDB" id="389374at2759"/>
<organism evidence="2 3">
    <name type="scientific">Plasmodium vivax (strain Brazil I)</name>
    <dbReference type="NCBI Taxonomy" id="1033975"/>
    <lineage>
        <taxon>Eukaryota</taxon>
        <taxon>Sar</taxon>
        <taxon>Alveolata</taxon>
        <taxon>Apicomplexa</taxon>
        <taxon>Aconoidasida</taxon>
        <taxon>Haemosporida</taxon>
        <taxon>Plasmodiidae</taxon>
        <taxon>Plasmodium</taxon>
        <taxon>Plasmodium (Plasmodium)</taxon>
    </lineage>
</organism>
<evidence type="ECO:0000256" key="1">
    <source>
        <dbReference type="SAM" id="Phobius"/>
    </source>
</evidence>
<gene>
    <name evidence="2" type="ORF">PVBG_06238</name>
</gene>
<name>A0A0J9VBD6_PLAV1</name>
<feature type="transmembrane region" description="Helical" evidence="1">
    <location>
        <begin position="218"/>
        <end position="245"/>
    </location>
</feature>
<proteinExistence type="predicted"/>
<keyword evidence="1" id="KW-0472">Membrane</keyword>